<accession>A0A2P5HQ71</accession>
<dbReference type="InParanoid" id="A0A2P5HQ71"/>
<protein>
    <submittedName>
        <fullName evidence="2">Uncharacterized protein</fullName>
    </submittedName>
</protein>
<feature type="region of interest" description="Disordered" evidence="1">
    <location>
        <begin position="25"/>
        <end position="44"/>
    </location>
</feature>
<feature type="compositionally biased region" description="Low complexity" evidence="1">
    <location>
        <begin position="87"/>
        <end position="106"/>
    </location>
</feature>
<evidence type="ECO:0000256" key="1">
    <source>
        <dbReference type="SAM" id="MobiDB-lite"/>
    </source>
</evidence>
<gene>
    <name evidence="2" type="ORF">DHEL01_v209193</name>
</gene>
<keyword evidence="3" id="KW-1185">Reference proteome</keyword>
<feature type="region of interest" description="Disordered" evidence="1">
    <location>
        <begin position="61"/>
        <end position="115"/>
    </location>
</feature>
<evidence type="ECO:0000313" key="2">
    <source>
        <dbReference type="EMBL" id="POS72412.1"/>
    </source>
</evidence>
<dbReference type="AlphaFoldDB" id="A0A2P5HQ71"/>
<dbReference type="Proteomes" id="UP000094444">
    <property type="component" value="Unassembled WGS sequence"/>
</dbReference>
<evidence type="ECO:0000313" key="3">
    <source>
        <dbReference type="Proteomes" id="UP000094444"/>
    </source>
</evidence>
<sequence length="115" mass="12911">MGQKLVNEFFKTLANGQLMWDRIIRPEHKRSSQRAPLQAGQKKYSDKQTAALAYFACQPKEEKKNKGKVKNKGKEREQPAIELGQIARKPVSSPSAAASTSSAASKSTRRRPRRD</sequence>
<comment type="caution">
    <text evidence="2">The sequence shown here is derived from an EMBL/GenBank/DDBJ whole genome shotgun (WGS) entry which is preliminary data.</text>
</comment>
<organism evidence="2 3">
    <name type="scientific">Diaporthe helianthi</name>
    <dbReference type="NCBI Taxonomy" id="158607"/>
    <lineage>
        <taxon>Eukaryota</taxon>
        <taxon>Fungi</taxon>
        <taxon>Dikarya</taxon>
        <taxon>Ascomycota</taxon>
        <taxon>Pezizomycotina</taxon>
        <taxon>Sordariomycetes</taxon>
        <taxon>Sordariomycetidae</taxon>
        <taxon>Diaporthales</taxon>
        <taxon>Diaporthaceae</taxon>
        <taxon>Diaporthe</taxon>
    </lineage>
</organism>
<proteinExistence type="predicted"/>
<dbReference type="OrthoDB" id="10412786at2759"/>
<name>A0A2P5HQ71_DIAHE</name>
<reference evidence="2" key="1">
    <citation type="submission" date="2017-09" db="EMBL/GenBank/DDBJ databases">
        <title>Polyketide synthases of a Diaporthe helianthi virulent isolate.</title>
        <authorList>
            <person name="Baroncelli R."/>
        </authorList>
    </citation>
    <scope>NUCLEOTIDE SEQUENCE [LARGE SCALE GENOMIC DNA]</scope>
    <source>
        <strain evidence="2">7/96</strain>
    </source>
</reference>
<dbReference type="EMBL" id="MAVT02001005">
    <property type="protein sequence ID" value="POS72412.1"/>
    <property type="molecule type" value="Genomic_DNA"/>
</dbReference>